<proteinExistence type="predicted"/>
<evidence type="ECO:0000256" key="3">
    <source>
        <dbReference type="ARBA" id="ARBA00022801"/>
    </source>
</evidence>
<accession>A0A402CZ23</accession>
<dbReference type="GO" id="GO:0004222">
    <property type="term" value="F:metalloendopeptidase activity"/>
    <property type="evidence" value="ECO:0007669"/>
    <property type="project" value="InterPro"/>
</dbReference>
<dbReference type="AlphaFoldDB" id="A0A402CZ23"/>
<dbReference type="Proteomes" id="UP000287394">
    <property type="component" value="Chromosome"/>
</dbReference>
<gene>
    <name evidence="5" type="ORF">CCAX7_15880</name>
</gene>
<evidence type="ECO:0000313" key="6">
    <source>
        <dbReference type="Proteomes" id="UP000287394"/>
    </source>
</evidence>
<dbReference type="Pfam" id="PF00413">
    <property type="entry name" value="Peptidase_M10"/>
    <property type="match status" value="1"/>
</dbReference>
<evidence type="ECO:0000256" key="2">
    <source>
        <dbReference type="ARBA" id="ARBA00022723"/>
    </source>
</evidence>
<sequence length="224" mass="24624">MLQDWLARLHLSLVALLLALSGHASVAPTTVNINVSRPAARAAAFTPNYAAAARMDRLWRWPRFPLHVFIAGHNDEEKREAGVAMAGFDEWVTASRDGVRYQIVNSPSEADVTVRFTTDEYLNDRRGVVGETHVSGRGGVLFKAEMRLATGGASDSDLQTAAAHEFGHALGIGGHSNSPKDLMYPSQVRYLRWDQTPIPSAPRHVTRRDLNTLRVCYPDLTPPG</sequence>
<keyword evidence="4" id="KW-0862">Zinc</keyword>
<evidence type="ECO:0000256" key="4">
    <source>
        <dbReference type="ARBA" id="ARBA00022833"/>
    </source>
</evidence>
<keyword evidence="3" id="KW-0378">Hydrolase</keyword>
<keyword evidence="6" id="KW-1185">Reference proteome</keyword>
<dbReference type="SUPFAM" id="SSF55486">
    <property type="entry name" value="Metalloproteases ('zincins'), catalytic domain"/>
    <property type="match status" value="1"/>
</dbReference>
<dbReference type="GO" id="GO:0031012">
    <property type="term" value="C:extracellular matrix"/>
    <property type="evidence" value="ECO:0007669"/>
    <property type="project" value="InterPro"/>
</dbReference>
<dbReference type="InterPro" id="IPR001818">
    <property type="entry name" value="Pept_M10_metallopeptidase"/>
</dbReference>
<reference evidence="5 6" key="1">
    <citation type="journal article" date="2019" name="Int. J. Syst. Evol. Microbiol.">
        <title>Capsulimonas corticalis gen. nov., sp. nov., an aerobic capsulated bacterium, of a novel bacterial order, Capsulimonadales ord. nov., of the class Armatimonadia of the phylum Armatimonadetes.</title>
        <authorList>
            <person name="Li J."/>
            <person name="Kudo C."/>
            <person name="Tonouchi A."/>
        </authorList>
    </citation>
    <scope>NUCLEOTIDE SEQUENCE [LARGE SCALE GENOMIC DNA]</scope>
    <source>
        <strain evidence="5 6">AX-7</strain>
    </source>
</reference>
<keyword evidence="1" id="KW-0645">Protease</keyword>
<dbReference type="InterPro" id="IPR024079">
    <property type="entry name" value="MetalloPept_cat_dom_sf"/>
</dbReference>
<dbReference type="RefSeq" id="WP_119322587.1">
    <property type="nucleotide sequence ID" value="NZ_AP025739.1"/>
</dbReference>
<protein>
    <submittedName>
        <fullName evidence="5">Uncharacterized protein</fullName>
    </submittedName>
</protein>
<keyword evidence="2" id="KW-0479">Metal-binding</keyword>
<dbReference type="GO" id="GO:0006508">
    <property type="term" value="P:proteolysis"/>
    <property type="evidence" value="ECO:0007669"/>
    <property type="project" value="UniProtKB-KW"/>
</dbReference>
<dbReference type="SMART" id="SM00235">
    <property type="entry name" value="ZnMc"/>
    <property type="match status" value="1"/>
</dbReference>
<dbReference type="InterPro" id="IPR006026">
    <property type="entry name" value="Peptidase_Metallo"/>
</dbReference>
<evidence type="ECO:0000256" key="1">
    <source>
        <dbReference type="ARBA" id="ARBA00022670"/>
    </source>
</evidence>
<organism evidence="5 6">
    <name type="scientific">Capsulimonas corticalis</name>
    <dbReference type="NCBI Taxonomy" id="2219043"/>
    <lineage>
        <taxon>Bacteria</taxon>
        <taxon>Bacillati</taxon>
        <taxon>Armatimonadota</taxon>
        <taxon>Armatimonadia</taxon>
        <taxon>Capsulimonadales</taxon>
        <taxon>Capsulimonadaceae</taxon>
        <taxon>Capsulimonas</taxon>
    </lineage>
</organism>
<name>A0A402CZ23_9BACT</name>
<dbReference type="Gene3D" id="3.40.390.10">
    <property type="entry name" value="Collagenase (Catalytic Domain)"/>
    <property type="match status" value="1"/>
</dbReference>
<dbReference type="EMBL" id="AP025739">
    <property type="protein sequence ID" value="BDI29537.1"/>
    <property type="molecule type" value="Genomic_DNA"/>
</dbReference>
<dbReference type="OrthoDB" id="9786975at2"/>
<dbReference type="KEGG" id="ccot:CCAX7_15880"/>
<dbReference type="GO" id="GO:0008270">
    <property type="term" value="F:zinc ion binding"/>
    <property type="evidence" value="ECO:0007669"/>
    <property type="project" value="InterPro"/>
</dbReference>
<evidence type="ECO:0000313" key="5">
    <source>
        <dbReference type="EMBL" id="BDI29537.1"/>
    </source>
</evidence>